<gene>
    <name evidence="1" type="ORF">CEV08_03505</name>
</gene>
<dbReference type="EMBL" id="NJPP01000007">
    <property type="protein sequence ID" value="PIT70502.1"/>
    <property type="molecule type" value="Genomic_DNA"/>
</dbReference>
<organism evidence="1 2">
    <name type="scientific">Bartonella tribocorum</name>
    <dbReference type="NCBI Taxonomy" id="85701"/>
    <lineage>
        <taxon>Bacteria</taxon>
        <taxon>Pseudomonadati</taxon>
        <taxon>Pseudomonadota</taxon>
        <taxon>Alphaproteobacteria</taxon>
        <taxon>Hyphomicrobiales</taxon>
        <taxon>Bartonellaceae</taxon>
        <taxon>Bartonella</taxon>
    </lineage>
</organism>
<protein>
    <submittedName>
        <fullName evidence="1">Uncharacterized protein</fullName>
    </submittedName>
</protein>
<dbReference type="AlphaFoldDB" id="A0A2M6UWE0"/>
<accession>A0A2M6UWE0</accession>
<dbReference type="Proteomes" id="UP000230791">
    <property type="component" value="Unassembled WGS sequence"/>
</dbReference>
<reference evidence="1 2" key="1">
    <citation type="submission" date="2017-06" db="EMBL/GenBank/DDBJ databases">
        <title>Draft genome of Bartonella tribocorum C635.</title>
        <authorList>
            <person name="Hadjadj L."/>
            <person name="Jiyipong T."/>
            <person name="Diene S.M."/>
            <person name="Morand S."/>
            <person name="Rolain J.-M."/>
        </authorList>
    </citation>
    <scope>NUCLEOTIDE SEQUENCE [LARGE SCALE GENOMIC DNA]</scope>
    <source>
        <strain evidence="1 2">C635</strain>
    </source>
</reference>
<name>A0A2M6UWE0_9HYPH</name>
<comment type="caution">
    <text evidence="1">The sequence shown here is derived from an EMBL/GenBank/DDBJ whole genome shotgun (WGS) entry which is preliminary data.</text>
</comment>
<evidence type="ECO:0000313" key="1">
    <source>
        <dbReference type="EMBL" id="PIT70502.1"/>
    </source>
</evidence>
<evidence type="ECO:0000313" key="2">
    <source>
        <dbReference type="Proteomes" id="UP000230791"/>
    </source>
</evidence>
<proteinExistence type="predicted"/>
<sequence length="66" mass="7832">MLVCDEGNHYFPMISRGDVWECIDERARCLKYQAVVEHTIQSFRCHIRIGGFIDAWVFFHPFALKK</sequence>